<comment type="pathway">
    <text evidence="27">Amino-acid degradation; L-lysine degradation via saccharopine pathway; glutaryl-CoA from L-lysine: step 4/6.</text>
</comment>
<evidence type="ECO:0000256" key="12">
    <source>
        <dbReference type="ARBA" id="ARBA00051090"/>
    </source>
</evidence>
<dbReference type="InParanoid" id="A0A803J2K0"/>
<evidence type="ECO:0000256" key="22">
    <source>
        <dbReference type="ARBA" id="ARBA00052518"/>
    </source>
</evidence>
<evidence type="ECO:0000256" key="27">
    <source>
        <dbReference type="ARBA" id="ARBA00060610"/>
    </source>
</evidence>
<comment type="catalytic activity">
    <reaction evidence="23">
        <text>glycine + 2-oxoglutarate = glyoxylate + L-glutamate</text>
        <dbReference type="Rhea" id="RHEA:14089"/>
        <dbReference type="ChEBI" id="CHEBI:16810"/>
        <dbReference type="ChEBI" id="CHEBI:29985"/>
        <dbReference type="ChEBI" id="CHEBI:36655"/>
        <dbReference type="ChEBI" id="CHEBI:57305"/>
        <dbReference type="EC" id="2.6.1.4"/>
    </reaction>
</comment>
<dbReference type="GO" id="GO:0047958">
    <property type="term" value="F:glycine:2-oxoglutarate aminotransferase activity"/>
    <property type="evidence" value="ECO:0007669"/>
    <property type="project" value="UniProtKB-EC"/>
</dbReference>
<evidence type="ECO:0000256" key="8">
    <source>
        <dbReference type="ARBA" id="ARBA00047478"/>
    </source>
</evidence>
<dbReference type="FunCoup" id="A0A803J2K0">
    <property type="interactions" value="353"/>
</dbReference>
<dbReference type="GeneTree" id="ENSGT00390000004594"/>
<keyword evidence="5" id="KW-0032">Aminotransferase</keyword>
<evidence type="ECO:0000259" key="42">
    <source>
        <dbReference type="Pfam" id="PF00155"/>
    </source>
</evidence>
<evidence type="ECO:0000256" key="14">
    <source>
        <dbReference type="ARBA" id="ARBA00051742"/>
    </source>
</evidence>
<evidence type="ECO:0000256" key="40">
    <source>
        <dbReference type="ARBA" id="ARBA00083286"/>
    </source>
</evidence>
<evidence type="ECO:0000256" key="36">
    <source>
        <dbReference type="ARBA" id="ARBA00082040"/>
    </source>
</evidence>
<evidence type="ECO:0000256" key="21">
    <source>
        <dbReference type="ARBA" id="ARBA00052404"/>
    </source>
</evidence>
<evidence type="ECO:0000256" key="13">
    <source>
        <dbReference type="ARBA" id="ARBA00051184"/>
    </source>
</evidence>
<evidence type="ECO:0000256" key="6">
    <source>
        <dbReference type="ARBA" id="ARBA00022679"/>
    </source>
</evidence>
<evidence type="ECO:0000256" key="32">
    <source>
        <dbReference type="ARBA" id="ARBA00075068"/>
    </source>
</evidence>
<dbReference type="GO" id="GO:0005759">
    <property type="term" value="C:mitochondrial matrix"/>
    <property type="evidence" value="ECO:0007669"/>
    <property type="project" value="UniProtKB-ARBA"/>
</dbReference>
<evidence type="ECO:0000256" key="15">
    <source>
        <dbReference type="ARBA" id="ARBA00051759"/>
    </source>
</evidence>
<evidence type="ECO:0000256" key="18">
    <source>
        <dbReference type="ARBA" id="ARBA00052128"/>
    </source>
</evidence>
<sequence>MKASIGVLYSVPQGCTAYGVKRSRMCRILSGSGEHTGTAHWAKAVLPAVSSRLLYSYMNYARFLNAVSAARRESPIRALTDRLATLPPSVISLAGGVPNPDTFPLKSASVNLSDGTKIDIGSTLMKRALQYSATAGVPELITWLKDLQKKLHNPPTMTYSPDKGKMELCVTSGSQEGLSKVFEMLVSPGDNVLLDAPTYSGTIAALKPLGCNLIGVPTDQHGIVPQALKDILSKWSPEDSGKPEKKNPKLLYTIPNGGNPTGASLSTERKIEIYQLAQQYDLIIIEDDPYYFLQFNKEFAPSFLSMDIDGRVIRADSMSKILSSGLRIGYVTGPKPLIDRVILHMQVSTMHTSAFSQILILELLSKWGVEGFMEHIEGVKKFYQTQRDALLASAEKWLTGLAEWHSPSAGMFLWIRIKDVPDTHKMIMQKAISKEILLVPGSAFNLNSADSSSYVRASFSLSSPEQMDEGFKRLASLIVEETKARS</sequence>
<comment type="catalytic activity">
    <reaction evidence="9">
        <text>L-kynurenine + glyoxylate = kynurenate + glycine + H2O</text>
        <dbReference type="Rhea" id="RHEA:65896"/>
        <dbReference type="ChEBI" id="CHEBI:15377"/>
        <dbReference type="ChEBI" id="CHEBI:36655"/>
        <dbReference type="ChEBI" id="CHEBI:57305"/>
        <dbReference type="ChEBI" id="CHEBI:57959"/>
        <dbReference type="ChEBI" id="CHEBI:58454"/>
        <dbReference type="EC" id="2.6.1.63"/>
    </reaction>
    <physiologicalReaction direction="left-to-right" evidence="9">
        <dbReference type="Rhea" id="RHEA:65897"/>
    </physiologicalReaction>
</comment>
<evidence type="ECO:0000256" key="17">
    <source>
        <dbReference type="ARBA" id="ARBA00052124"/>
    </source>
</evidence>
<evidence type="ECO:0000256" key="30">
    <source>
        <dbReference type="ARBA" id="ARBA00067059"/>
    </source>
</evidence>
<evidence type="ECO:0000256" key="10">
    <source>
        <dbReference type="ARBA" id="ARBA00050142"/>
    </source>
</evidence>
<proteinExistence type="inferred from homology"/>
<reference evidence="43" key="2">
    <citation type="submission" date="2021-03" db="UniProtKB">
        <authorList>
            <consortium name="Ensembl"/>
        </authorList>
    </citation>
    <scope>IDENTIFICATION</scope>
</reference>
<comment type="catalytic activity">
    <reaction evidence="15">
        <text>2-oxoadipate + L-kynurenine = L-2-aminoadipate + kynurenate + H2O</text>
        <dbReference type="Rhea" id="RHEA:70047"/>
        <dbReference type="ChEBI" id="CHEBI:15377"/>
        <dbReference type="ChEBI" id="CHEBI:57499"/>
        <dbReference type="ChEBI" id="CHEBI:57959"/>
        <dbReference type="ChEBI" id="CHEBI:58454"/>
        <dbReference type="ChEBI" id="CHEBI:58672"/>
    </reaction>
    <physiologicalReaction direction="left-to-right" evidence="15">
        <dbReference type="Rhea" id="RHEA:70048"/>
    </physiologicalReaction>
</comment>
<dbReference type="InterPro" id="IPR004839">
    <property type="entry name" value="Aminotransferase_I/II_large"/>
</dbReference>
<comment type="function">
    <text evidence="26">Transaminase with broad substrate specificity. Has transaminase activity towards aminoadipate, kynurenine, methionine and glutamate. Shows activity also towards tryptophan, aspartate and hydroxykynurenine. Accepts a variety of oxo-acids as amino-group acceptors, with a preference for 2-oxoglutarate, 2-oxocaproic acid, phenylpyruvate and alpha-oxo-gamma-methiol butyric acid. Can also use glyoxylate as amino-group acceptor (in vitro).</text>
</comment>
<evidence type="ECO:0000256" key="41">
    <source>
        <dbReference type="ARBA" id="ARBA00083735"/>
    </source>
</evidence>
<comment type="catalytic activity">
    <reaction evidence="20">
        <text>glyoxylate + L-phenylalanine = 3-phenylpyruvate + glycine</text>
        <dbReference type="Rhea" id="RHEA:69120"/>
        <dbReference type="ChEBI" id="CHEBI:18005"/>
        <dbReference type="ChEBI" id="CHEBI:36655"/>
        <dbReference type="ChEBI" id="CHEBI:57305"/>
        <dbReference type="ChEBI" id="CHEBI:58095"/>
    </reaction>
</comment>
<dbReference type="CDD" id="cd00609">
    <property type="entry name" value="AAT_like"/>
    <property type="match status" value="1"/>
</dbReference>
<dbReference type="EC" id="2.6.1.73" evidence="30"/>
<comment type="catalytic activity">
    <reaction evidence="8">
        <text>L-kynurenine + 2-oxoglutarate = kynurenate + L-glutamate + H2O</text>
        <dbReference type="Rhea" id="RHEA:65560"/>
        <dbReference type="ChEBI" id="CHEBI:15377"/>
        <dbReference type="ChEBI" id="CHEBI:16810"/>
        <dbReference type="ChEBI" id="CHEBI:29985"/>
        <dbReference type="ChEBI" id="CHEBI:57959"/>
        <dbReference type="ChEBI" id="CHEBI:58454"/>
        <dbReference type="EC" id="2.6.1.7"/>
    </reaction>
    <physiologicalReaction direction="left-to-right" evidence="8">
        <dbReference type="Rhea" id="RHEA:65561"/>
    </physiologicalReaction>
</comment>
<comment type="catalytic activity">
    <reaction evidence="14">
        <text>2-oxo-3-sulfanylpropanoate + L-kynurenine = kynurenate + L-cysteine + H2O</text>
        <dbReference type="Rhea" id="RHEA:69104"/>
        <dbReference type="ChEBI" id="CHEBI:15377"/>
        <dbReference type="ChEBI" id="CHEBI:35235"/>
        <dbReference type="ChEBI" id="CHEBI:57678"/>
        <dbReference type="ChEBI" id="CHEBI:57959"/>
        <dbReference type="ChEBI" id="CHEBI:58454"/>
    </reaction>
    <physiologicalReaction direction="left-to-right" evidence="14">
        <dbReference type="Rhea" id="RHEA:69105"/>
    </physiologicalReaction>
</comment>
<comment type="catalytic activity">
    <reaction evidence="17">
        <text>indole-3-pyruvate + L-kynurenine = kynurenate + L-tryptophan + H2O</text>
        <dbReference type="Rhea" id="RHEA:66052"/>
        <dbReference type="ChEBI" id="CHEBI:15377"/>
        <dbReference type="ChEBI" id="CHEBI:17640"/>
        <dbReference type="ChEBI" id="CHEBI:57912"/>
        <dbReference type="ChEBI" id="CHEBI:57959"/>
        <dbReference type="ChEBI" id="CHEBI:58454"/>
    </reaction>
    <physiologicalReaction direction="left-to-right" evidence="17">
        <dbReference type="Rhea" id="RHEA:66053"/>
    </physiologicalReaction>
</comment>
<dbReference type="Bgee" id="ENSXETG00000023143">
    <property type="expression patterns" value="Expressed in mesonephros and 15 other cell types or tissues"/>
</dbReference>
<comment type="catalytic activity">
    <reaction evidence="13">
        <text>4-methylsulfanyl-2-oxobutanoate + L-kynurenine = kynurenate + L-methionine + H2O</text>
        <dbReference type="Rhea" id="RHEA:69096"/>
        <dbReference type="ChEBI" id="CHEBI:15377"/>
        <dbReference type="ChEBI" id="CHEBI:16723"/>
        <dbReference type="ChEBI" id="CHEBI:57844"/>
        <dbReference type="ChEBI" id="CHEBI:57959"/>
        <dbReference type="ChEBI" id="CHEBI:58454"/>
    </reaction>
    <physiologicalReaction direction="left-to-right" evidence="13">
        <dbReference type="Rhea" id="RHEA:69097"/>
    </physiologicalReaction>
</comment>
<dbReference type="InterPro" id="IPR015424">
    <property type="entry name" value="PyrdxlP-dep_Trfase"/>
</dbReference>
<dbReference type="GO" id="GO:0050094">
    <property type="term" value="F:methionine-glyoxylate transaminase activity"/>
    <property type="evidence" value="ECO:0007669"/>
    <property type="project" value="UniProtKB-EC"/>
</dbReference>
<evidence type="ECO:0000256" key="29">
    <source>
        <dbReference type="ARBA" id="ARBA00067027"/>
    </source>
</evidence>
<evidence type="ECO:0000256" key="5">
    <source>
        <dbReference type="ARBA" id="ARBA00022576"/>
    </source>
</evidence>
<comment type="catalytic activity">
    <reaction evidence="22">
        <text>L-leucine + glyoxylate = 4-methyl-2-oxopentanoate + glycine</text>
        <dbReference type="Rhea" id="RHEA:69128"/>
        <dbReference type="ChEBI" id="CHEBI:17865"/>
        <dbReference type="ChEBI" id="CHEBI:36655"/>
        <dbReference type="ChEBI" id="CHEBI:57305"/>
        <dbReference type="ChEBI" id="CHEBI:57427"/>
    </reaction>
</comment>
<evidence type="ECO:0000256" key="11">
    <source>
        <dbReference type="ARBA" id="ARBA00050937"/>
    </source>
</evidence>
<protein>
    <recommendedName>
        <fullName evidence="31">Kynurenine/alpha-aminoadipate aminotransferase, mitochondrial</fullName>
        <ecNumber evidence="29">2.6.1.39</ecNumber>
        <ecNumber evidence="28">2.6.1.4</ecNumber>
        <ecNumber evidence="4">2.6.1.63</ecNumber>
        <ecNumber evidence="3">2.6.1.7</ecNumber>
        <ecNumber evidence="30">2.6.1.73</ecNumber>
    </recommendedName>
    <alternativeName>
        <fullName evidence="41">2-aminoadipate aminotransferase</fullName>
    </alternativeName>
    <alternativeName>
        <fullName evidence="34">2-aminoadipate transaminase</fullName>
    </alternativeName>
    <alternativeName>
        <fullName evidence="37">Alpha-aminoadipate aminotransferase</fullName>
    </alternativeName>
    <alternativeName>
        <fullName evidence="36">Glycine transaminase AADAT</fullName>
    </alternativeName>
    <alternativeName>
        <fullName evidence="40">Kynurenine aminotransferase II</fullName>
    </alternativeName>
    <alternativeName>
        <fullName evidence="35">Kynurenine--glyoxylate transaminase AADAT</fullName>
    </alternativeName>
    <alternativeName>
        <fullName evidence="38">Kynurenine--oxoglutarate aminotransferase II</fullName>
    </alternativeName>
    <alternativeName>
        <fullName evidence="39">Kynurenine--oxoglutarate transaminase 2</fullName>
    </alternativeName>
    <alternativeName>
        <fullName evidence="33">Kynurenine--oxoglutarate transaminase II</fullName>
    </alternativeName>
    <alternativeName>
        <fullName evidence="32">Methionine--glyoxylate transaminase AADAT</fullName>
    </alternativeName>
</protein>
<comment type="catalytic activity">
    <reaction evidence="24">
        <text>3-phenylpyruvate + L-kynurenine = kynurenate + L-phenylalanine + H2O</text>
        <dbReference type="Rhea" id="RHEA:66092"/>
        <dbReference type="ChEBI" id="CHEBI:15377"/>
        <dbReference type="ChEBI" id="CHEBI:18005"/>
        <dbReference type="ChEBI" id="CHEBI:57959"/>
        <dbReference type="ChEBI" id="CHEBI:58095"/>
        <dbReference type="ChEBI" id="CHEBI:58454"/>
    </reaction>
    <physiologicalReaction direction="left-to-right" evidence="24">
        <dbReference type="Rhea" id="RHEA:66093"/>
    </physiologicalReaction>
</comment>
<comment type="catalytic activity">
    <reaction evidence="12">
        <text>2-oxopentanoate + L-kynurenine = L-2-aminopentanoate + kynurenate + H2O</text>
        <dbReference type="Rhea" id="RHEA:66076"/>
        <dbReference type="ChEBI" id="CHEBI:15377"/>
        <dbReference type="ChEBI" id="CHEBI:28644"/>
        <dbReference type="ChEBI" id="CHEBI:57959"/>
        <dbReference type="ChEBI" id="CHEBI:58441"/>
        <dbReference type="ChEBI" id="CHEBI:58454"/>
    </reaction>
    <physiologicalReaction direction="left-to-right" evidence="12">
        <dbReference type="Rhea" id="RHEA:66077"/>
    </physiologicalReaction>
</comment>
<dbReference type="Gene3D" id="3.40.640.10">
    <property type="entry name" value="Type I PLP-dependent aspartate aminotransferase-like (Major domain)"/>
    <property type="match status" value="1"/>
</dbReference>
<dbReference type="Xenbase" id="XB-GENE-971564">
    <property type="gene designation" value="aadat"/>
</dbReference>
<organism evidence="43">
    <name type="scientific">Xenopus tropicalis</name>
    <name type="common">Western clawed frog</name>
    <name type="synonym">Silurana tropicalis</name>
    <dbReference type="NCBI Taxonomy" id="8364"/>
    <lineage>
        <taxon>Eukaryota</taxon>
        <taxon>Metazoa</taxon>
        <taxon>Chordata</taxon>
        <taxon>Craniata</taxon>
        <taxon>Vertebrata</taxon>
        <taxon>Euteleostomi</taxon>
        <taxon>Amphibia</taxon>
        <taxon>Batrachia</taxon>
        <taxon>Anura</taxon>
        <taxon>Pipoidea</taxon>
        <taxon>Pipidae</taxon>
        <taxon>Xenopodinae</taxon>
        <taxon>Xenopus</taxon>
        <taxon>Silurana</taxon>
    </lineage>
</organism>
<evidence type="ECO:0000256" key="4">
    <source>
        <dbReference type="ARBA" id="ARBA00013010"/>
    </source>
</evidence>
<evidence type="ECO:0000256" key="1">
    <source>
        <dbReference type="ARBA" id="ARBA00001933"/>
    </source>
</evidence>
<evidence type="ECO:0000256" key="23">
    <source>
        <dbReference type="ARBA" id="ARBA00052537"/>
    </source>
</evidence>
<dbReference type="PANTHER" id="PTHR42790">
    <property type="entry name" value="AMINOTRANSFERASE"/>
    <property type="match status" value="1"/>
</dbReference>
<dbReference type="GO" id="GO:0030170">
    <property type="term" value="F:pyridoxal phosphate binding"/>
    <property type="evidence" value="ECO:0007669"/>
    <property type="project" value="InterPro"/>
</dbReference>
<dbReference type="EC" id="2.6.1.7" evidence="3"/>
<comment type="similarity">
    <text evidence="2">Belongs to the class-I pyridoxal-phosphate-dependent aminotransferase family.</text>
</comment>
<evidence type="ECO:0000256" key="35">
    <source>
        <dbReference type="ARBA" id="ARBA00081438"/>
    </source>
</evidence>
<evidence type="ECO:0000256" key="7">
    <source>
        <dbReference type="ARBA" id="ARBA00022898"/>
    </source>
</evidence>
<evidence type="ECO:0000256" key="33">
    <source>
        <dbReference type="ARBA" id="ARBA00080697"/>
    </source>
</evidence>
<comment type="catalytic activity">
    <reaction evidence="19">
        <text>L-tryptophan + glyoxylate = indole-3-pyruvate + glycine</text>
        <dbReference type="Rhea" id="RHEA:69124"/>
        <dbReference type="ChEBI" id="CHEBI:17640"/>
        <dbReference type="ChEBI" id="CHEBI:36655"/>
        <dbReference type="ChEBI" id="CHEBI:57305"/>
        <dbReference type="ChEBI" id="CHEBI:57912"/>
    </reaction>
</comment>
<comment type="catalytic activity">
    <reaction evidence="21">
        <text>glyoxylate + L-methionine = 4-methylsulfanyl-2-oxobutanoate + glycine</text>
        <dbReference type="Rhea" id="RHEA:22884"/>
        <dbReference type="ChEBI" id="CHEBI:16723"/>
        <dbReference type="ChEBI" id="CHEBI:36655"/>
        <dbReference type="ChEBI" id="CHEBI:57305"/>
        <dbReference type="ChEBI" id="CHEBI:57844"/>
        <dbReference type="EC" id="2.6.1.73"/>
    </reaction>
</comment>
<evidence type="ECO:0000256" key="37">
    <source>
        <dbReference type="ARBA" id="ARBA00082705"/>
    </source>
</evidence>
<keyword evidence="7" id="KW-0663">Pyridoxal phosphate</keyword>
<dbReference type="FunFam" id="3.40.640.10:FF:000071">
    <property type="entry name" value="Kynurenine/alpha-aminoadipate aminotransferase, mitochondrial"/>
    <property type="match status" value="1"/>
</dbReference>
<dbReference type="EC" id="2.6.1.4" evidence="28"/>
<evidence type="ECO:0000256" key="25">
    <source>
        <dbReference type="ARBA" id="ARBA00052831"/>
    </source>
</evidence>
<evidence type="ECO:0000256" key="3">
    <source>
        <dbReference type="ARBA" id="ARBA00012751"/>
    </source>
</evidence>
<dbReference type="InterPro" id="IPR050859">
    <property type="entry name" value="Class-I_PLP-dep_aminotransf"/>
</dbReference>
<evidence type="ECO:0000256" key="24">
    <source>
        <dbReference type="ARBA" id="ARBA00052580"/>
    </source>
</evidence>
<dbReference type="Ensembl" id="ENSXETT00000122852">
    <property type="protein sequence ID" value="ENSXETP00000102040"/>
    <property type="gene ID" value="ENSXETG00000023143"/>
</dbReference>
<dbReference type="SUPFAM" id="SSF53383">
    <property type="entry name" value="PLP-dependent transferases"/>
    <property type="match status" value="1"/>
</dbReference>
<name>A0A803J2K0_XENTR</name>
<keyword evidence="6" id="KW-0808">Transferase</keyword>
<dbReference type="EC" id="2.6.1.39" evidence="29"/>
<evidence type="ECO:0000256" key="16">
    <source>
        <dbReference type="ARBA" id="ARBA00051879"/>
    </source>
</evidence>
<evidence type="ECO:0000256" key="9">
    <source>
        <dbReference type="ARBA" id="ARBA00047677"/>
    </source>
</evidence>
<comment type="cofactor">
    <cofactor evidence="1">
        <name>pyridoxal 5'-phosphate</name>
        <dbReference type="ChEBI" id="CHEBI:597326"/>
    </cofactor>
</comment>
<comment type="catalytic activity">
    <reaction evidence="18">
        <text>2-oxohexanoate + L-kynurenine = L-2-aminohexanoate + kynurenate + H2O</text>
        <dbReference type="Rhea" id="RHEA:66060"/>
        <dbReference type="ChEBI" id="CHEBI:15377"/>
        <dbReference type="ChEBI" id="CHEBI:35177"/>
        <dbReference type="ChEBI" id="CHEBI:57959"/>
        <dbReference type="ChEBI" id="CHEBI:58454"/>
        <dbReference type="ChEBI" id="CHEBI:58455"/>
    </reaction>
    <physiologicalReaction direction="left-to-right" evidence="18">
        <dbReference type="Rhea" id="RHEA:66061"/>
    </physiologicalReaction>
</comment>
<comment type="catalytic activity">
    <reaction evidence="25">
        <text>4-methyl-2-oxopentanoate + L-kynurenine = kynurenate + L-leucine + H2O</text>
        <dbReference type="Rhea" id="RHEA:66068"/>
        <dbReference type="ChEBI" id="CHEBI:15377"/>
        <dbReference type="ChEBI" id="CHEBI:17865"/>
        <dbReference type="ChEBI" id="CHEBI:57427"/>
        <dbReference type="ChEBI" id="CHEBI:57959"/>
        <dbReference type="ChEBI" id="CHEBI:58454"/>
    </reaction>
    <physiologicalReaction direction="left-to-right" evidence="25">
        <dbReference type="Rhea" id="RHEA:66069"/>
    </physiologicalReaction>
</comment>
<comment type="catalytic activity">
    <reaction evidence="10">
        <text>L-tyrosine + glyoxylate = 3-(4-hydroxyphenyl)pyruvate + glycine</text>
        <dbReference type="Rhea" id="RHEA:69116"/>
        <dbReference type="ChEBI" id="CHEBI:36242"/>
        <dbReference type="ChEBI" id="CHEBI:36655"/>
        <dbReference type="ChEBI" id="CHEBI:57305"/>
        <dbReference type="ChEBI" id="CHEBI:58315"/>
    </reaction>
</comment>
<evidence type="ECO:0000256" key="19">
    <source>
        <dbReference type="ARBA" id="ARBA00052393"/>
    </source>
</evidence>
<evidence type="ECO:0000313" key="43">
    <source>
        <dbReference type="Ensembl" id="ENSXETP00000102040"/>
    </source>
</evidence>
<dbReference type="FunFam" id="3.90.1150.10:FF:000166">
    <property type="entry name" value="Kynurenine/alpha-aminoadipate aminotransferase, mitochondrial"/>
    <property type="match status" value="1"/>
</dbReference>
<reference evidence="43" key="1">
    <citation type="journal article" date="2010" name="Science">
        <title>The genome of the Western clawed frog Xenopus tropicalis.</title>
        <authorList>
            <person name="Hellsten U."/>
            <person name="Harland R.M."/>
            <person name="Gilchrist M.J."/>
            <person name="Hendrix D."/>
            <person name="Jurka J."/>
            <person name="Kapitonov V."/>
            <person name="Ovcharenko I."/>
            <person name="Putnam N.H."/>
            <person name="Shu S."/>
            <person name="Taher L."/>
            <person name="Blitz I.L."/>
            <person name="Blumberg B."/>
            <person name="Dichmann D.S."/>
            <person name="Dubchak I."/>
            <person name="Amaya E."/>
            <person name="Detter J.C."/>
            <person name="Fletcher R."/>
            <person name="Gerhard D.S."/>
            <person name="Goodstein D."/>
            <person name="Graves T."/>
            <person name="Grigoriev I.V."/>
            <person name="Grimwood J."/>
            <person name="Kawashima T."/>
            <person name="Lindquist E."/>
            <person name="Lucas S.M."/>
            <person name="Mead P.E."/>
            <person name="Mitros T."/>
            <person name="Ogino H."/>
            <person name="Ohta Y."/>
            <person name="Poliakov A.V."/>
            <person name="Pollet N."/>
            <person name="Robert J."/>
            <person name="Salamov A."/>
            <person name="Sater A.K."/>
            <person name="Schmutz J."/>
            <person name="Terry A."/>
            <person name="Vize P.D."/>
            <person name="Warren W.C."/>
            <person name="Wells D."/>
            <person name="Wills A."/>
            <person name="Wilson R.K."/>
            <person name="Zimmerman L.B."/>
            <person name="Zorn A.M."/>
            <person name="Grainger R."/>
            <person name="Grammer T."/>
            <person name="Khokha M.K."/>
            <person name="Richardson P.M."/>
            <person name="Rokhsar D.S."/>
        </authorList>
    </citation>
    <scope>NUCLEOTIDE SEQUENCE [LARGE SCALE GENOMIC DNA]</scope>
    <source>
        <strain evidence="43">Nigerian</strain>
    </source>
</reference>
<comment type="catalytic activity">
    <reaction evidence="11">
        <text>L-2-aminoadipate + glyoxylate = 2-oxoadipate + glycine</text>
        <dbReference type="Rhea" id="RHEA:69112"/>
        <dbReference type="ChEBI" id="CHEBI:36655"/>
        <dbReference type="ChEBI" id="CHEBI:57305"/>
        <dbReference type="ChEBI" id="CHEBI:57499"/>
        <dbReference type="ChEBI" id="CHEBI:58672"/>
    </reaction>
    <physiologicalReaction direction="left-to-right" evidence="11">
        <dbReference type="Rhea" id="RHEA:69113"/>
    </physiologicalReaction>
</comment>
<dbReference type="AlphaFoldDB" id="A0A803J2K0"/>
<evidence type="ECO:0000256" key="26">
    <source>
        <dbReference type="ARBA" id="ARBA00056991"/>
    </source>
</evidence>
<dbReference type="GO" id="GO:0016212">
    <property type="term" value="F:kynurenine-oxoglutarate transaminase activity"/>
    <property type="evidence" value="ECO:0007669"/>
    <property type="project" value="UniProtKB-EC"/>
</dbReference>
<evidence type="ECO:0000256" key="31">
    <source>
        <dbReference type="ARBA" id="ARBA00074091"/>
    </source>
</evidence>
<evidence type="ECO:0000256" key="2">
    <source>
        <dbReference type="ARBA" id="ARBA00007441"/>
    </source>
</evidence>
<accession>A0A803J2K0</accession>
<evidence type="ECO:0000256" key="28">
    <source>
        <dbReference type="ARBA" id="ARBA00066546"/>
    </source>
</evidence>
<evidence type="ECO:0000256" key="38">
    <source>
        <dbReference type="ARBA" id="ARBA00082796"/>
    </source>
</evidence>
<gene>
    <name evidence="43" type="primary">aadat</name>
</gene>
<dbReference type="PANTHER" id="PTHR42790:SF19">
    <property type="entry name" value="KYNURENINE_ALPHA-AMINOADIPATE AMINOTRANSFERASE, MITOCHONDRIAL"/>
    <property type="match status" value="1"/>
</dbReference>
<dbReference type="GO" id="GO:0047315">
    <property type="term" value="F:kynurenine-glyoxylate transaminase activity"/>
    <property type="evidence" value="ECO:0007669"/>
    <property type="project" value="UniProtKB-EC"/>
</dbReference>
<dbReference type="InterPro" id="IPR015421">
    <property type="entry name" value="PyrdxlP-dep_Trfase_major"/>
</dbReference>
<evidence type="ECO:0000256" key="39">
    <source>
        <dbReference type="ARBA" id="ARBA00083236"/>
    </source>
</evidence>
<comment type="catalytic activity">
    <reaction evidence="16">
        <text>2-oxobutanoate + L-kynurenine = (2S)-2-aminobutanoate + kynurenate + H2O</text>
        <dbReference type="Rhea" id="RHEA:66044"/>
        <dbReference type="ChEBI" id="CHEBI:15377"/>
        <dbReference type="ChEBI" id="CHEBI:16763"/>
        <dbReference type="ChEBI" id="CHEBI:57959"/>
        <dbReference type="ChEBI" id="CHEBI:58454"/>
        <dbReference type="ChEBI" id="CHEBI:74359"/>
    </reaction>
    <physiologicalReaction direction="left-to-right" evidence="16">
        <dbReference type="Rhea" id="RHEA:66045"/>
    </physiologicalReaction>
</comment>
<dbReference type="Pfam" id="PF00155">
    <property type="entry name" value="Aminotran_1_2"/>
    <property type="match status" value="1"/>
</dbReference>
<feature type="domain" description="Aminotransferase class I/classII large" evidence="42">
    <location>
        <begin position="125"/>
        <end position="474"/>
    </location>
</feature>
<evidence type="ECO:0000256" key="20">
    <source>
        <dbReference type="ARBA" id="ARBA00052400"/>
    </source>
</evidence>
<dbReference type="GO" id="GO:0047536">
    <property type="term" value="F:2-aminoadipate transaminase activity"/>
    <property type="evidence" value="ECO:0007669"/>
    <property type="project" value="UniProtKB-EC"/>
</dbReference>
<evidence type="ECO:0000256" key="34">
    <source>
        <dbReference type="ARBA" id="ARBA00080916"/>
    </source>
</evidence>
<dbReference type="EC" id="2.6.1.63" evidence="4"/>